<accession>E1JY96</accession>
<protein>
    <submittedName>
        <fullName evidence="1">Uncharacterized protein</fullName>
    </submittedName>
</protein>
<dbReference type="Proteomes" id="UP000006250">
    <property type="component" value="Unassembled WGS sequence"/>
</dbReference>
<comment type="caution">
    <text evidence="1">The sequence shown here is derived from an EMBL/GenBank/DDBJ whole genome shotgun (WGS) entry which is preliminary data.</text>
</comment>
<organism evidence="1 2">
    <name type="scientific">Solidesulfovibrio fructosivorans JJ]</name>
    <dbReference type="NCBI Taxonomy" id="596151"/>
    <lineage>
        <taxon>Bacteria</taxon>
        <taxon>Pseudomonadati</taxon>
        <taxon>Thermodesulfobacteriota</taxon>
        <taxon>Desulfovibrionia</taxon>
        <taxon>Desulfovibrionales</taxon>
        <taxon>Desulfovibrionaceae</taxon>
        <taxon>Solidesulfovibrio</taxon>
    </lineage>
</organism>
<evidence type="ECO:0000313" key="1">
    <source>
        <dbReference type="EMBL" id="EFL50670.1"/>
    </source>
</evidence>
<dbReference type="NCBIfam" id="NF041197">
    <property type="entry name" value="CxxC_Se_CxxC"/>
    <property type="match status" value="1"/>
</dbReference>
<proteinExistence type="predicted"/>
<dbReference type="Gene3D" id="2.20.25.10">
    <property type="match status" value="1"/>
</dbReference>
<gene>
    <name evidence="1" type="ORF">DesfrDRAFT_2611</name>
</gene>
<dbReference type="eggNOG" id="ENOG5031IXU">
    <property type="taxonomic scope" value="Bacteria"/>
</dbReference>
<sequence>MAFSRVRFSPTEAKVTCPNCGKHLTYERSCLRIMLTCHACGKEFDPAGLVDQLDDDFDEVYANVPLDRM</sequence>
<dbReference type="AlphaFoldDB" id="E1JY96"/>
<name>E1JY96_SOLFR</name>
<dbReference type="STRING" id="596151.DesfrDRAFT_2611"/>
<dbReference type="OrthoDB" id="5421857at2"/>
<dbReference type="EMBL" id="AECZ01000017">
    <property type="protein sequence ID" value="EFL50670.1"/>
    <property type="molecule type" value="Genomic_DNA"/>
</dbReference>
<dbReference type="RefSeq" id="WP_005994532.1">
    <property type="nucleotide sequence ID" value="NZ_AECZ01000017.1"/>
</dbReference>
<evidence type="ECO:0000313" key="2">
    <source>
        <dbReference type="Proteomes" id="UP000006250"/>
    </source>
</evidence>
<reference evidence="1 2" key="1">
    <citation type="submission" date="2010-08" db="EMBL/GenBank/DDBJ databases">
        <title>The draft genome of Desulfovibrio fructosovorans JJ.</title>
        <authorList>
            <consortium name="US DOE Joint Genome Institute (JGI-PGF)"/>
            <person name="Lucas S."/>
            <person name="Copeland A."/>
            <person name="Lapidus A."/>
            <person name="Cheng J.-F."/>
            <person name="Bruce D."/>
            <person name="Goodwin L."/>
            <person name="Pitluck S."/>
            <person name="Land M.L."/>
            <person name="Hauser L."/>
            <person name="Chang Y.-J."/>
            <person name="Jeffries C."/>
            <person name="Wall J.D."/>
            <person name="Stahl D.A."/>
            <person name="Arkin A.P."/>
            <person name="Dehal P."/>
            <person name="Stolyar S.M."/>
            <person name="Hazen T.C."/>
            <person name="Woyke T.J."/>
        </authorList>
    </citation>
    <scope>NUCLEOTIDE SEQUENCE [LARGE SCALE GENOMIC DNA]</scope>
    <source>
        <strain evidence="1 2">JJ</strain>
    </source>
</reference>
<keyword evidence="2" id="KW-1185">Reference proteome</keyword>